<keyword evidence="4" id="KW-1185">Reference proteome</keyword>
<organism evidence="3 4">
    <name type="scientific">Spirosoma liriopis</name>
    <dbReference type="NCBI Taxonomy" id="2937440"/>
    <lineage>
        <taxon>Bacteria</taxon>
        <taxon>Pseudomonadati</taxon>
        <taxon>Bacteroidota</taxon>
        <taxon>Cytophagia</taxon>
        <taxon>Cytophagales</taxon>
        <taxon>Cytophagaceae</taxon>
        <taxon>Spirosoma</taxon>
    </lineage>
</organism>
<feature type="transmembrane region" description="Helical" evidence="2">
    <location>
        <begin position="131"/>
        <end position="152"/>
    </location>
</feature>
<keyword evidence="2" id="KW-0472">Membrane</keyword>
<evidence type="ECO:0000313" key="3">
    <source>
        <dbReference type="EMBL" id="MCK8494007.1"/>
    </source>
</evidence>
<dbReference type="RefSeq" id="WP_248478613.1">
    <property type="nucleotide sequence ID" value="NZ_JALPRF010000003.1"/>
</dbReference>
<keyword evidence="2" id="KW-1133">Transmembrane helix</keyword>
<feature type="coiled-coil region" evidence="1">
    <location>
        <begin position="90"/>
        <end position="124"/>
    </location>
</feature>
<evidence type="ECO:0000256" key="2">
    <source>
        <dbReference type="SAM" id="Phobius"/>
    </source>
</evidence>
<evidence type="ECO:0000256" key="1">
    <source>
        <dbReference type="SAM" id="Coils"/>
    </source>
</evidence>
<feature type="transmembrane region" description="Helical" evidence="2">
    <location>
        <begin position="196"/>
        <end position="214"/>
    </location>
</feature>
<feature type="transmembrane region" description="Helical" evidence="2">
    <location>
        <begin position="164"/>
        <end position="184"/>
    </location>
</feature>
<feature type="transmembrane region" description="Helical" evidence="2">
    <location>
        <begin position="220"/>
        <end position="242"/>
    </location>
</feature>
<keyword evidence="2" id="KW-0812">Transmembrane</keyword>
<reference evidence="3 4" key="1">
    <citation type="submission" date="2022-04" db="EMBL/GenBank/DDBJ databases">
        <title>Spirosoma sp. strain RP8 genome sequencing and assembly.</title>
        <authorList>
            <person name="Jung Y."/>
        </authorList>
    </citation>
    <scope>NUCLEOTIDE SEQUENCE [LARGE SCALE GENOMIC DNA]</scope>
    <source>
        <strain evidence="3 4">RP8</strain>
    </source>
</reference>
<name>A0ABT0HPF8_9BACT</name>
<proteinExistence type="predicted"/>
<dbReference type="EMBL" id="JALPRF010000003">
    <property type="protein sequence ID" value="MCK8494007.1"/>
    <property type="molecule type" value="Genomic_DNA"/>
</dbReference>
<comment type="caution">
    <text evidence="3">The sequence shown here is derived from an EMBL/GenBank/DDBJ whole genome shotgun (WGS) entry which is preliminary data.</text>
</comment>
<keyword evidence="1" id="KW-0175">Coiled coil</keyword>
<dbReference type="Proteomes" id="UP001202180">
    <property type="component" value="Unassembled WGS sequence"/>
</dbReference>
<sequence length="347" mass="39427">MRTPVPAVSTPVTVAPAISDVFVPTNNQQAYHVAPTVHALEDSLPSWLADEEALRDEGVLFGLADAQTDEKIAEIRAHVDKQAAPIEKMVEQYTQKVEELNQVIHERESRIASLKSQIEALQEQLPITHDLLRTSVSLLLAIGMSIGNFYLVDETLRPAFPNRWIAVGVFLAGMFNLFGRTSFFYEEGTRLSGRRLIEEVALPMAAALFVLAQAVQTQSIWQAGSLFVFIFFLFLLTGKLLLSTLTRLQNGFQAIRQNRQLLIDKQQNLPVWATDRERLVREVEAIRNQQWPLVTTLKQLETDLARLNAKRDQLVSLFLSEYQIARSIRDRLPEHRLSEQQREALFN</sequence>
<accession>A0ABT0HPF8</accession>
<evidence type="ECO:0000313" key="4">
    <source>
        <dbReference type="Proteomes" id="UP001202180"/>
    </source>
</evidence>
<protein>
    <submittedName>
        <fullName evidence="3">Uncharacterized protein</fullName>
    </submittedName>
</protein>
<gene>
    <name evidence="3" type="ORF">M0L20_19225</name>
</gene>